<evidence type="ECO:0000259" key="5">
    <source>
        <dbReference type="SMART" id="SM00470"/>
    </source>
</evidence>
<gene>
    <name evidence="6" type="ORF">UFOPK3444_00640</name>
</gene>
<dbReference type="InterPro" id="IPR003115">
    <property type="entry name" value="ParB_N"/>
</dbReference>
<dbReference type="InterPro" id="IPR041468">
    <property type="entry name" value="HTH_ParB/Spo0J"/>
</dbReference>
<name>A0A6J7DQ91_9ZZZZ</name>
<dbReference type="GO" id="GO:0003677">
    <property type="term" value="F:DNA binding"/>
    <property type="evidence" value="ECO:0007669"/>
    <property type="project" value="UniProtKB-KW"/>
</dbReference>
<dbReference type="NCBIfam" id="TIGR00180">
    <property type="entry name" value="parB_part"/>
    <property type="match status" value="1"/>
</dbReference>
<feature type="compositionally biased region" description="Gly residues" evidence="4">
    <location>
        <begin position="11"/>
        <end position="24"/>
    </location>
</feature>
<keyword evidence="3" id="KW-0238">DNA-binding</keyword>
<organism evidence="6">
    <name type="scientific">freshwater metagenome</name>
    <dbReference type="NCBI Taxonomy" id="449393"/>
    <lineage>
        <taxon>unclassified sequences</taxon>
        <taxon>metagenomes</taxon>
        <taxon>ecological metagenomes</taxon>
    </lineage>
</organism>
<sequence length="308" mass="32857">MSEPAKKTPGLGKGLGSGLSKGPSGLGKGLGALLSVVPREDGSAEVLRTIPIGSIKPNPRQPRRQFDENALVALAGSIGERGVLQPVLVRPIPGGGWELIAGERRWRAATAAGLTEIPAVIREDDDAVALEVALIENMAREDLNPVEEARACSALVDELGLTKEEVGRRVGRSRAAVSNLIRLLDLPDTALEMLEDGRLSEGHGRALLMVKRHDVRRDLAAEAYSRGWSVRTTEERARDTESTPAAPRQLHADHEVALTDVADSLTATFGDAVSVKAKGKGCRVRFEFASMAEAATFAAQFSSHRRAA</sequence>
<dbReference type="InterPro" id="IPR050336">
    <property type="entry name" value="Chromosome_partition/occlusion"/>
</dbReference>
<dbReference type="SUPFAM" id="SSF109709">
    <property type="entry name" value="KorB DNA-binding domain-like"/>
    <property type="match status" value="1"/>
</dbReference>
<dbReference type="GO" id="GO:0007059">
    <property type="term" value="P:chromosome segregation"/>
    <property type="evidence" value="ECO:0007669"/>
    <property type="project" value="UniProtKB-KW"/>
</dbReference>
<reference evidence="6" key="1">
    <citation type="submission" date="2020-05" db="EMBL/GenBank/DDBJ databases">
        <authorList>
            <person name="Chiriac C."/>
            <person name="Salcher M."/>
            <person name="Ghai R."/>
            <person name="Kavagutti S V."/>
        </authorList>
    </citation>
    <scope>NUCLEOTIDE SEQUENCE</scope>
</reference>
<dbReference type="SUPFAM" id="SSF110849">
    <property type="entry name" value="ParB/Sulfiredoxin"/>
    <property type="match status" value="1"/>
</dbReference>
<evidence type="ECO:0000256" key="2">
    <source>
        <dbReference type="ARBA" id="ARBA00022829"/>
    </source>
</evidence>
<accession>A0A6J7DQ91</accession>
<dbReference type="Gene3D" id="1.10.10.2830">
    <property type="match status" value="1"/>
</dbReference>
<dbReference type="FunFam" id="3.90.1530.30:FF:000001">
    <property type="entry name" value="Chromosome partitioning protein ParB"/>
    <property type="match status" value="1"/>
</dbReference>
<dbReference type="GO" id="GO:0005694">
    <property type="term" value="C:chromosome"/>
    <property type="evidence" value="ECO:0007669"/>
    <property type="project" value="TreeGrafter"/>
</dbReference>
<dbReference type="Pfam" id="PF02195">
    <property type="entry name" value="ParB_N"/>
    <property type="match status" value="1"/>
</dbReference>
<dbReference type="InterPro" id="IPR004437">
    <property type="entry name" value="ParB/RepB/Spo0J"/>
</dbReference>
<comment type="similarity">
    <text evidence="1">Belongs to the ParB family.</text>
</comment>
<evidence type="ECO:0000256" key="3">
    <source>
        <dbReference type="ARBA" id="ARBA00023125"/>
    </source>
</evidence>
<feature type="domain" description="ParB-like N-terminal" evidence="5">
    <location>
        <begin position="48"/>
        <end position="138"/>
    </location>
</feature>
<dbReference type="CDD" id="cd16393">
    <property type="entry name" value="SPO0J_N"/>
    <property type="match status" value="1"/>
</dbReference>
<proteinExistence type="inferred from homology"/>
<dbReference type="AlphaFoldDB" id="A0A6J7DQ91"/>
<dbReference type="Gene3D" id="3.90.1530.30">
    <property type="match status" value="1"/>
</dbReference>
<dbReference type="InterPro" id="IPR036086">
    <property type="entry name" value="ParB/Sulfiredoxin_sf"/>
</dbReference>
<feature type="region of interest" description="Disordered" evidence="4">
    <location>
        <begin position="1"/>
        <end position="24"/>
    </location>
</feature>
<dbReference type="Pfam" id="PF17762">
    <property type="entry name" value="HTH_ParB"/>
    <property type="match status" value="1"/>
</dbReference>
<evidence type="ECO:0000256" key="1">
    <source>
        <dbReference type="ARBA" id="ARBA00006295"/>
    </source>
</evidence>
<dbReference type="PANTHER" id="PTHR33375">
    <property type="entry name" value="CHROMOSOME-PARTITIONING PROTEIN PARB-RELATED"/>
    <property type="match status" value="1"/>
</dbReference>
<dbReference type="SMART" id="SM00470">
    <property type="entry name" value="ParB"/>
    <property type="match status" value="1"/>
</dbReference>
<protein>
    <submittedName>
        <fullName evidence="6">Unannotated protein</fullName>
    </submittedName>
</protein>
<keyword evidence="2" id="KW-0159">Chromosome partition</keyword>
<dbReference type="EMBL" id="CAFBLU010000008">
    <property type="protein sequence ID" value="CAB4869513.1"/>
    <property type="molecule type" value="Genomic_DNA"/>
</dbReference>
<dbReference type="PANTHER" id="PTHR33375:SF1">
    <property type="entry name" value="CHROMOSOME-PARTITIONING PROTEIN PARB-RELATED"/>
    <property type="match status" value="1"/>
</dbReference>
<evidence type="ECO:0000256" key="4">
    <source>
        <dbReference type="SAM" id="MobiDB-lite"/>
    </source>
</evidence>
<dbReference type="FunFam" id="1.10.10.2830:FF:000001">
    <property type="entry name" value="Chromosome partitioning protein ParB"/>
    <property type="match status" value="1"/>
</dbReference>
<evidence type="ECO:0000313" key="6">
    <source>
        <dbReference type="EMBL" id="CAB4869513.1"/>
    </source>
</evidence>